<dbReference type="GO" id="GO:0043162">
    <property type="term" value="P:ubiquitin-dependent protein catabolic process via the multivesicular body sorting pathway"/>
    <property type="evidence" value="ECO:0007669"/>
    <property type="project" value="TreeGrafter"/>
</dbReference>
<evidence type="ECO:0000256" key="6">
    <source>
        <dbReference type="ARBA" id="ARBA00025010"/>
    </source>
</evidence>
<comment type="subcellular location">
    <subcellularLocation>
        <location evidence="1">Late endosome membrane</location>
        <topology evidence="1">Peripheral membrane protein</topology>
    </subcellularLocation>
</comment>
<dbReference type="InterPro" id="IPR009851">
    <property type="entry name" value="Mod_r"/>
</dbReference>
<evidence type="ECO:0000256" key="5">
    <source>
        <dbReference type="ARBA" id="ARBA00022927"/>
    </source>
</evidence>
<proteinExistence type="inferred from homology"/>
<dbReference type="InterPro" id="IPR016135">
    <property type="entry name" value="UBQ-conjugating_enzyme/RWD"/>
</dbReference>
<evidence type="ECO:0000313" key="9">
    <source>
        <dbReference type="EMBL" id="JAS56045.1"/>
    </source>
</evidence>
<keyword evidence="5 7" id="KW-0653">Protein transport</keyword>
<dbReference type="Pfam" id="PF07200">
    <property type="entry name" value="Mod_r"/>
    <property type="match status" value="1"/>
</dbReference>
<comment type="function">
    <text evidence="6">Component of the ESCRT-I complex, a regulator of vesicular trafficking process. Required for the sorting of endocytic ubiquitinated cargos into multivesicular bodies. May be involved in cell growth and differentiation.</text>
</comment>
<protein>
    <recommendedName>
        <fullName evidence="8">VPS37 C-terminal domain-containing protein</fullName>
    </recommendedName>
</protein>
<dbReference type="GO" id="GO:0006623">
    <property type="term" value="P:protein targeting to vacuole"/>
    <property type="evidence" value="ECO:0007669"/>
    <property type="project" value="TreeGrafter"/>
</dbReference>
<dbReference type="InterPro" id="IPR037202">
    <property type="entry name" value="ESCRT_assembly_dom"/>
</dbReference>
<reference evidence="9" key="1">
    <citation type="submission" date="2015-11" db="EMBL/GenBank/DDBJ databases">
        <title>De novo transcriptome assembly of four potential Pierce s Disease insect vectors from Arizona vineyards.</title>
        <authorList>
            <person name="Tassone E.E."/>
        </authorList>
    </citation>
    <scope>NUCLEOTIDE SEQUENCE</scope>
</reference>
<dbReference type="GO" id="GO:0000813">
    <property type="term" value="C:ESCRT I complex"/>
    <property type="evidence" value="ECO:0007669"/>
    <property type="project" value="UniProtKB-ARBA"/>
</dbReference>
<evidence type="ECO:0000256" key="4">
    <source>
        <dbReference type="ARBA" id="ARBA00022753"/>
    </source>
</evidence>
<organism evidence="9">
    <name type="scientific">Cuerna arida</name>
    <dbReference type="NCBI Taxonomy" id="1464854"/>
    <lineage>
        <taxon>Eukaryota</taxon>
        <taxon>Metazoa</taxon>
        <taxon>Ecdysozoa</taxon>
        <taxon>Arthropoda</taxon>
        <taxon>Hexapoda</taxon>
        <taxon>Insecta</taxon>
        <taxon>Pterygota</taxon>
        <taxon>Neoptera</taxon>
        <taxon>Paraneoptera</taxon>
        <taxon>Hemiptera</taxon>
        <taxon>Auchenorrhyncha</taxon>
        <taxon>Membracoidea</taxon>
        <taxon>Cicadellidae</taxon>
        <taxon>Cicadellinae</taxon>
        <taxon>Proconiini</taxon>
        <taxon>Cuerna</taxon>
    </lineage>
</organism>
<dbReference type="CDD" id="cd11685">
    <property type="entry name" value="UEV_TSG101-like"/>
    <property type="match status" value="1"/>
</dbReference>
<evidence type="ECO:0000259" key="8">
    <source>
        <dbReference type="PROSITE" id="PS51314"/>
    </source>
</evidence>
<dbReference type="EMBL" id="GECZ01013724">
    <property type="protein sequence ID" value="JAS56045.1"/>
    <property type="molecule type" value="Transcribed_RNA"/>
</dbReference>
<dbReference type="GO" id="GO:0031902">
    <property type="term" value="C:late endosome membrane"/>
    <property type="evidence" value="ECO:0007669"/>
    <property type="project" value="UniProtKB-SubCell"/>
</dbReference>
<accession>A0A1B6G0U1</accession>
<dbReference type="InterPro" id="IPR029012">
    <property type="entry name" value="Helix_hairpin_bin_sf"/>
</dbReference>
<dbReference type="SUPFAM" id="SSF54495">
    <property type="entry name" value="UBC-like"/>
    <property type="match status" value="1"/>
</dbReference>
<keyword evidence="4" id="KW-0967">Endosome</keyword>
<evidence type="ECO:0000256" key="1">
    <source>
        <dbReference type="ARBA" id="ARBA00004633"/>
    </source>
</evidence>
<dbReference type="PROSITE" id="PS51314">
    <property type="entry name" value="VPS37_C"/>
    <property type="match status" value="1"/>
</dbReference>
<keyword evidence="3 7" id="KW-0813">Transport</keyword>
<dbReference type="AlphaFoldDB" id="A0A1B6G0U1"/>
<name>A0A1B6G0U1_9HEMI</name>
<evidence type="ECO:0000256" key="3">
    <source>
        <dbReference type="ARBA" id="ARBA00022448"/>
    </source>
</evidence>
<dbReference type="PANTHER" id="PTHR13678">
    <property type="entry name" value="VACUOLAR PROTEIN SORTING-ASSOCIATED PROTEIN 37"/>
    <property type="match status" value="1"/>
</dbReference>
<evidence type="ECO:0000256" key="7">
    <source>
        <dbReference type="PROSITE-ProRule" id="PRU00646"/>
    </source>
</evidence>
<dbReference type="SUPFAM" id="SSF140111">
    <property type="entry name" value="Endosomal sorting complex assembly domain"/>
    <property type="match status" value="1"/>
</dbReference>
<sequence>MLSGMFRESDNLVAKRRKQIDTLKIFNANVFEVKDDSEYRVEFNSGSNKLSLLVVLGPKFPLENPILKIVPNVQHPWVSESGEITGAPGLLNFTVHSDLGRVVQAIVRELELRPPPVLGGTGSPPCSQRVEIGGPMSPNNYGYSGTPPGVAGFPPYRPPPLTLGQSQPSGNPNKHVSLAFPELNNLTVSELELLNSNNDCLDEFVDSLPVMKGIDRVMEEWITRNEEVAKETLSKEGHLEELRAAVGEKLQTACQLKARHDILSLEYQRLADRYSPQSIREHVKRAAMKSDEESEHIAEQFLNGDMDLDTFLSAYTQKRMLSYCRKTKEEKLSHQLQELQRAGF</sequence>
<feature type="domain" description="VPS37 C-terminal" evidence="8">
    <location>
        <begin position="257"/>
        <end position="344"/>
    </location>
</feature>
<dbReference type="PANTHER" id="PTHR13678:SF25">
    <property type="entry name" value="EG:115C2.5 PROTEIN"/>
    <property type="match status" value="1"/>
</dbReference>
<dbReference type="GO" id="GO:0006612">
    <property type="term" value="P:protein targeting to membrane"/>
    <property type="evidence" value="ECO:0007669"/>
    <property type="project" value="TreeGrafter"/>
</dbReference>
<dbReference type="Gene3D" id="1.10.287.660">
    <property type="entry name" value="Helix hairpin bin"/>
    <property type="match status" value="1"/>
</dbReference>
<gene>
    <name evidence="9" type="ORF">g.14689</name>
</gene>
<comment type="similarity">
    <text evidence="2">Belongs to the VPS37 family.</text>
</comment>
<evidence type="ECO:0000256" key="2">
    <source>
        <dbReference type="ARBA" id="ARBA00007617"/>
    </source>
</evidence>